<dbReference type="AlphaFoldDB" id="A0A1F6ECE9"/>
<protein>
    <submittedName>
        <fullName evidence="3">Uncharacterized protein</fullName>
    </submittedName>
</protein>
<comment type="caution">
    <text evidence="3">The sequence shown here is derived from an EMBL/GenBank/DDBJ whole genome shotgun (WGS) entry which is preliminary data.</text>
</comment>
<feature type="compositionally biased region" description="Basic and acidic residues" evidence="1">
    <location>
        <begin position="78"/>
        <end position="93"/>
    </location>
</feature>
<reference evidence="3 4" key="1">
    <citation type="journal article" date="2016" name="Nat. Commun.">
        <title>Thousands of microbial genomes shed light on interconnected biogeochemical processes in an aquifer system.</title>
        <authorList>
            <person name="Anantharaman K."/>
            <person name="Brown C.T."/>
            <person name="Hug L.A."/>
            <person name="Sharon I."/>
            <person name="Castelle C.J."/>
            <person name="Probst A.J."/>
            <person name="Thomas B.C."/>
            <person name="Singh A."/>
            <person name="Wilkins M.J."/>
            <person name="Karaoz U."/>
            <person name="Brodie E.L."/>
            <person name="Williams K.H."/>
            <person name="Hubbard S.S."/>
            <person name="Banfield J.F."/>
        </authorList>
    </citation>
    <scope>NUCLEOTIDE SEQUENCE [LARGE SCALE GENOMIC DNA]</scope>
</reference>
<evidence type="ECO:0000313" key="4">
    <source>
        <dbReference type="Proteomes" id="UP000176689"/>
    </source>
</evidence>
<keyword evidence="2" id="KW-1133">Transmembrane helix</keyword>
<accession>A0A1F6ECE9</accession>
<proteinExistence type="predicted"/>
<sequence>MHNHNNTDNGHDNHKHMMWMMLICCALPLVILLFGGGALFSDGYLTKVLIGAFAVACIWMMFKRHGNPDENSATNVAEKLEKDTGNKHDNCCH</sequence>
<name>A0A1F6ECE9_9BACT</name>
<feature type="region of interest" description="Disordered" evidence="1">
    <location>
        <begin position="66"/>
        <end position="93"/>
    </location>
</feature>
<evidence type="ECO:0000256" key="1">
    <source>
        <dbReference type="SAM" id="MobiDB-lite"/>
    </source>
</evidence>
<dbReference type="EMBL" id="MFLP01000006">
    <property type="protein sequence ID" value="OGG71250.1"/>
    <property type="molecule type" value="Genomic_DNA"/>
</dbReference>
<evidence type="ECO:0000256" key="2">
    <source>
        <dbReference type="SAM" id="Phobius"/>
    </source>
</evidence>
<feature type="transmembrane region" description="Helical" evidence="2">
    <location>
        <begin position="19"/>
        <end position="38"/>
    </location>
</feature>
<dbReference type="Proteomes" id="UP000176689">
    <property type="component" value="Unassembled WGS sequence"/>
</dbReference>
<gene>
    <name evidence="3" type="ORF">A3F27_00085</name>
</gene>
<feature type="transmembrane region" description="Helical" evidence="2">
    <location>
        <begin position="44"/>
        <end position="62"/>
    </location>
</feature>
<keyword evidence="2" id="KW-0472">Membrane</keyword>
<evidence type="ECO:0000313" key="3">
    <source>
        <dbReference type="EMBL" id="OGG71250.1"/>
    </source>
</evidence>
<keyword evidence="2" id="KW-0812">Transmembrane</keyword>
<organism evidence="3 4">
    <name type="scientific">Candidatus Kaiserbacteria bacterium RIFCSPHIGHO2_12_FULL_53_13</name>
    <dbReference type="NCBI Taxonomy" id="1798502"/>
    <lineage>
        <taxon>Bacteria</taxon>
        <taxon>Candidatus Kaiseribacteriota</taxon>
    </lineage>
</organism>